<evidence type="ECO:0000313" key="2">
    <source>
        <dbReference type="Proteomes" id="UP000294802"/>
    </source>
</evidence>
<gene>
    <name evidence="1" type="ORF">ERX29_06855</name>
</gene>
<dbReference type="AlphaFoldDB" id="A0A4R6BUI9"/>
<protein>
    <submittedName>
        <fullName evidence="1">Uncharacterized protein</fullName>
    </submittedName>
</protein>
<name>A0A4R6BUI9_9STAP</name>
<sequence length="87" mass="10364">MFNREERLQLIETYGREDALARYKAEAALITSEELQRYQAEMNTADKTRLTDAICFVDYCYTNHQENFDDIVDWLHTLRAIQRQIEG</sequence>
<comment type="caution">
    <text evidence="1">The sequence shown here is derived from an EMBL/GenBank/DDBJ whole genome shotgun (WGS) entry which is preliminary data.</text>
</comment>
<dbReference type="EMBL" id="SCWB01000010">
    <property type="protein sequence ID" value="TDM10559.1"/>
    <property type="molecule type" value="Genomic_DNA"/>
</dbReference>
<dbReference type="OrthoDB" id="2418205at2"/>
<organism evidence="1 2">
    <name type="scientific">Macrococcus lamae</name>
    <dbReference type="NCBI Taxonomy" id="198484"/>
    <lineage>
        <taxon>Bacteria</taxon>
        <taxon>Bacillati</taxon>
        <taxon>Bacillota</taxon>
        <taxon>Bacilli</taxon>
        <taxon>Bacillales</taxon>
        <taxon>Staphylococcaceae</taxon>
        <taxon>Macrococcus</taxon>
    </lineage>
</organism>
<evidence type="ECO:0000313" key="1">
    <source>
        <dbReference type="EMBL" id="TDM10559.1"/>
    </source>
</evidence>
<keyword evidence="2" id="KW-1185">Reference proteome</keyword>
<accession>A0A4R6BUI9</accession>
<proteinExistence type="predicted"/>
<dbReference type="RefSeq" id="WP_133443959.1">
    <property type="nucleotide sequence ID" value="NZ_SCWB01000010.1"/>
</dbReference>
<reference evidence="1 2" key="1">
    <citation type="submission" date="2019-01" db="EMBL/GenBank/DDBJ databases">
        <title>Draft genome sequences of the type strains of six Macrococcus species.</title>
        <authorList>
            <person name="Mazhar S."/>
            <person name="Altermann E."/>
            <person name="Hill C."/>
            <person name="Mcauliffe O."/>
        </authorList>
    </citation>
    <scope>NUCLEOTIDE SEQUENCE [LARGE SCALE GENOMIC DNA]</scope>
    <source>
        <strain evidence="1 2">CCM4815</strain>
    </source>
</reference>
<dbReference type="Proteomes" id="UP000294802">
    <property type="component" value="Unassembled WGS sequence"/>
</dbReference>